<evidence type="ECO:0000256" key="4">
    <source>
        <dbReference type="ARBA" id="ARBA00022840"/>
    </source>
</evidence>
<feature type="compositionally biased region" description="Gly residues" evidence="7">
    <location>
        <begin position="398"/>
        <end position="420"/>
    </location>
</feature>
<dbReference type="InterPro" id="IPR028622">
    <property type="entry name" value="DEAD_helicase_RhlE"/>
</dbReference>
<dbReference type="Gene3D" id="3.40.50.300">
    <property type="entry name" value="P-loop containing nucleotide triphosphate hydrolases"/>
    <property type="match status" value="2"/>
</dbReference>
<feature type="compositionally biased region" description="Basic and acidic residues" evidence="7">
    <location>
        <begin position="487"/>
        <end position="496"/>
    </location>
</feature>
<evidence type="ECO:0000256" key="5">
    <source>
        <dbReference type="HAMAP-Rule" id="MF_00968"/>
    </source>
</evidence>
<accession>A0ABQ3E0R1</accession>
<dbReference type="InterPro" id="IPR027417">
    <property type="entry name" value="P-loop_NTPase"/>
</dbReference>
<dbReference type="CDD" id="cd18787">
    <property type="entry name" value="SF2_C_DEAD"/>
    <property type="match status" value="1"/>
</dbReference>
<feature type="compositionally biased region" description="Basic residues" evidence="7">
    <location>
        <begin position="476"/>
        <end position="486"/>
    </location>
</feature>
<dbReference type="InterPro" id="IPR014001">
    <property type="entry name" value="Helicase_ATP-bd"/>
</dbReference>
<evidence type="ECO:0000313" key="12">
    <source>
        <dbReference type="Proteomes" id="UP000646745"/>
    </source>
</evidence>
<dbReference type="InterPro" id="IPR011545">
    <property type="entry name" value="DEAD/DEAH_box_helicase_dom"/>
</dbReference>
<evidence type="ECO:0000256" key="1">
    <source>
        <dbReference type="ARBA" id="ARBA00022741"/>
    </source>
</evidence>
<dbReference type="PANTHER" id="PTHR47959:SF13">
    <property type="entry name" value="ATP-DEPENDENT RNA HELICASE RHLE"/>
    <property type="match status" value="1"/>
</dbReference>
<gene>
    <name evidence="5 11" type="primary">rhlE</name>
    <name evidence="11" type="ORF">GCM10009038_20190</name>
</gene>
<dbReference type="SMART" id="SM00487">
    <property type="entry name" value="DEXDc"/>
    <property type="match status" value="1"/>
</dbReference>
<dbReference type="InterPro" id="IPR014014">
    <property type="entry name" value="RNA_helicase_DEAD_Q_motif"/>
</dbReference>
<dbReference type="Pfam" id="PF00270">
    <property type="entry name" value="DEAD"/>
    <property type="match status" value="1"/>
</dbReference>
<reference evidence="12" key="1">
    <citation type="journal article" date="2019" name="Int. J. Syst. Evol. Microbiol.">
        <title>The Global Catalogue of Microorganisms (GCM) 10K type strain sequencing project: providing services to taxonomists for standard genome sequencing and annotation.</title>
        <authorList>
            <consortium name="The Broad Institute Genomics Platform"/>
            <consortium name="The Broad Institute Genome Sequencing Center for Infectious Disease"/>
            <person name="Wu L."/>
            <person name="Ma J."/>
        </authorList>
    </citation>
    <scope>NUCLEOTIDE SEQUENCE [LARGE SCALE GENOMIC DNA]</scope>
    <source>
        <strain evidence="12">KCTC 32998</strain>
    </source>
</reference>
<dbReference type="InterPro" id="IPR001650">
    <property type="entry name" value="Helicase_C-like"/>
</dbReference>
<feature type="compositionally biased region" description="Basic and acidic residues" evidence="7">
    <location>
        <begin position="422"/>
        <end position="459"/>
    </location>
</feature>
<feature type="domain" description="Helicase ATP-binding" evidence="8">
    <location>
        <begin position="32"/>
        <end position="206"/>
    </location>
</feature>
<sequence length="539" mass="58223">MSFDSLGLDAPLLKAVAEQGYDTPSPIQAQAIPAVLQGRDVMAAAQTGTGKTAGFTLPILNRLSRNDVPRGRPVRALILTPTRELAAQVAESVETYGKHLPLKSAVVFGGVKINPQIAKLRDGVDILVATPGRLLDLHQQKAVRFDQLEVLVLDEADRMLDMGFIHDIRKVLAVLPKQRQNLLFSATFSNEIRSLAKGLVNDPVEVSVTPRNSTATTVAQRVHPVDKSRKPALLSHLIQTHDWHQVLVFTRTKHGANRLTKFLEGQGIEAAAIHGNKSQNARTKALADFKSGAIRALVATDIAARGLDIDQLPQVVNFELPNVAEDYVHRIGRTGRAGASGQAVSLVSLDEKKELAGIERLISQRLDSQVIEGFEPTPGGGPKVDENDDRPPRQPRGRGNGGGRGNGRGNGGGRGNGSRGGDSTRGETRGENRGRQNGKDGQRRAERRDDNQRRQDRGPRQGNPSGHRDGQPNGGQRHRGPQKSRPQHQDLPRDENGDVDGNRLTPEQLAARTETPGGRQRRTRGGSGRNGGNAGGGRR</sequence>
<dbReference type="InterPro" id="IPR044742">
    <property type="entry name" value="DEAD/DEAH_RhlB"/>
</dbReference>
<feature type="region of interest" description="Disordered" evidence="7">
    <location>
        <begin position="369"/>
        <end position="539"/>
    </location>
</feature>
<feature type="domain" description="DEAD-box RNA helicase Q" evidence="10">
    <location>
        <begin position="1"/>
        <end position="29"/>
    </location>
</feature>
<name>A0ABQ3E0R1_9GAMM</name>
<comment type="caution">
    <text evidence="11">The sequence shown here is derived from an EMBL/GenBank/DDBJ whole genome shotgun (WGS) entry which is preliminary data.</text>
</comment>
<keyword evidence="12" id="KW-1185">Reference proteome</keyword>
<evidence type="ECO:0000259" key="8">
    <source>
        <dbReference type="PROSITE" id="PS51192"/>
    </source>
</evidence>
<feature type="domain" description="Helicase C-terminal" evidence="9">
    <location>
        <begin position="232"/>
        <end position="377"/>
    </location>
</feature>
<dbReference type="PANTHER" id="PTHR47959">
    <property type="entry name" value="ATP-DEPENDENT RNA HELICASE RHLE-RELATED"/>
    <property type="match status" value="1"/>
</dbReference>
<evidence type="ECO:0000256" key="2">
    <source>
        <dbReference type="ARBA" id="ARBA00022801"/>
    </source>
</evidence>
<organism evidence="11 12">
    <name type="scientific">Salinicola rhizosphaerae</name>
    <dbReference type="NCBI Taxonomy" id="1443141"/>
    <lineage>
        <taxon>Bacteria</taxon>
        <taxon>Pseudomonadati</taxon>
        <taxon>Pseudomonadota</taxon>
        <taxon>Gammaproteobacteria</taxon>
        <taxon>Oceanospirillales</taxon>
        <taxon>Halomonadaceae</taxon>
        <taxon>Salinicola</taxon>
    </lineage>
</organism>
<dbReference type="EMBL" id="BMZI01000004">
    <property type="protein sequence ID" value="GHB21304.1"/>
    <property type="molecule type" value="Genomic_DNA"/>
</dbReference>
<dbReference type="SUPFAM" id="SSF52540">
    <property type="entry name" value="P-loop containing nucleoside triphosphate hydrolases"/>
    <property type="match status" value="2"/>
</dbReference>
<evidence type="ECO:0000313" key="11">
    <source>
        <dbReference type="EMBL" id="GHB21304.1"/>
    </source>
</evidence>
<dbReference type="HAMAP" id="MF_00968">
    <property type="entry name" value="DEAD_helicase_RhlE"/>
    <property type="match status" value="1"/>
</dbReference>
<dbReference type="PROSITE" id="PS51194">
    <property type="entry name" value="HELICASE_CTER"/>
    <property type="match status" value="1"/>
</dbReference>
<dbReference type="PROSITE" id="PS51195">
    <property type="entry name" value="Q_MOTIF"/>
    <property type="match status" value="1"/>
</dbReference>
<evidence type="ECO:0000259" key="9">
    <source>
        <dbReference type="PROSITE" id="PS51194"/>
    </source>
</evidence>
<feature type="compositionally biased region" description="Gly residues" evidence="7">
    <location>
        <begin position="525"/>
        <end position="539"/>
    </location>
</feature>
<keyword evidence="2 5" id="KW-0378">Hydrolase</keyword>
<dbReference type="InterPro" id="IPR000629">
    <property type="entry name" value="RNA-helicase_DEAD-box_CS"/>
</dbReference>
<keyword evidence="1 5" id="KW-0547">Nucleotide-binding</keyword>
<dbReference type="PROSITE" id="PS51192">
    <property type="entry name" value="HELICASE_ATP_BIND_1"/>
    <property type="match status" value="1"/>
</dbReference>
<protein>
    <recommendedName>
        <fullName evidence="5">ATP-dependent RNA helicase RhlE</fullName>
        <ecNumber evidence="5">3.6.4.13</ecNumber>
    </recommendedName>
</protein>
<keyword evidence="5" id="KW-0690">Ribosome biogenesis</keyword>
<dbReference type="EC" id="3.6.4.13" evidence="5"/>
<feature type="short sequence motif" description="Q motif" evidence="6">
    <location>
        <begin position="1"/>
        <end position="29"/>
    </location>
</feature>
<dbReference type="Proteomes" id="UP000646745">
    <property type="component" value="Unassembled WGS sequence"/>
</dbReference>
<evidence type="ECO:0000259" key="10">
    <source>
        <dbReference type="PROSITE" id="PS51195"/>
    </source>
</evidence>
<evidence type="ECO:0000256" key="6">
    <source>
        <dbReference type="PROSITE-ProRule" id="PRU00552"/>
    </source>
</evidence>
<dbReference type="PROSITE" id="PS00039">
    <property type="entry name" value="DEAD_ATP_HELICASE"/>
    <property type="match status" value="1"/>
</dbReference>
<comment type="function">
    <text evidence="5">DEAD-box RNA helicase involved in ribosome assembly. Has RNA-dependent ATPase activity and unwinds double-stranded RNA.</text>
</comment>
<evidence type="ECO:0000256" key="7">
    <source>
        <dbReference type="SAM" id="MobiDB-lite"/>
    </source>
</evidence>
<keyword evidence="5" id="KW-0963">Cytoplasm</keyword>
<comment type="subcellular location">
    <subcellularLocation>
        <location evidence="5">Cytoplasm</location>
    </subcellularLocation>
</comment>
<dbReference type="Pfam" id="PF00271">
    <property type="entry name" value="Helicase_C"/>
    <property type="match status" value="1"/>
</dbReference>
<evidence type="ECO:0000256" key="3">
    <source>
        <dbReference type="ARBA" id="ARBA00022806"/>
    </source>
</evidence>
<keyword evidence="4 5" id="KW-0067">ATP-binding</keyword>
<proteinExistence type="inferred from homology"/>
<keyword evidence="3 5" id="KW-0347">Helicase</keyword>
<feature type="compositionally biased region" description="Basic and acidic residues" evidence="7">
    <location>
        <begin position="383"/>
        <end position="392"/>
    </location>
</feature>
<dbReference type="CDD" id="cd00268">
    <property type="entry name" value="DEADc"/>
    <property type="match status" value="1"/>
</dbReference>
<dbReference type="GO" id="GO:0004386">
    <property type="term" value="F:helicase activity"/>
    <property type="evidence" value="ECO:0007669"/>
    <property type="project" value="UniProtKB-KW"/>
</dbReference>
<comment type="catalytic activity">
    <reaction evidence="5">
        <text>ATP + H2O = ADP + phosphate + H(+)</text>
        <dbReference type="Rhea" id="RHEA:13065"/>
        <dbReference type="ChEBI" id="CHEBI:15377"/>
        <dbReference type="ChEBI" id="CHEBI:15378"/>
        <dbReference type="ChEBI" id="CHEBI:30616"/>
        <dbReference type="ChEBI" id="CHEBI:43474"/>
        <dbReference type="ChEBI" id="CHEBI:456216"/>
        <dbReference type="EC" id="3.6.4.13"/>
    </reaction>
</comment>
<comment type="similarity">
    <text evidence="5">Belongs to the DEAD box helicase family. RhlE subfamily.</text>
</comment>
<dbReference type="InterPro" id="IPR050079">
    <property type="entry name" value="DEAD_box_RNA_helicase"/>
</dbReference>
<dbReference type="SMART" id="SM00490">
    <property type="entry name" value="HELICc"/>
    <property type="match status" value="1"/>
</dbReference>